<name>A0A7J5C092_9MICO</name>
<dbReference type="Pfam" id="PF00482">
    <property type="entry name" value="T2SSF"/>
    <property type="match status" value="1"/>
</dbReference>
<comment type="caution">
    <text evidence="8">The sequence shown here is derived from an EMBL/GenBank/DDBJ whole genome shotgun (WGS) entry which is preliminary data.</text>
</comment>
<accession>A0A7J5C092</accession>
<gene>
    <name evidence="8" type="ORF">F8O01_02935</name>
</gene>
<evidence type="ECO:0000256" key="4">
    <source>
        <dbReference type="ARBA" id="ARBA00022989"/>
    </source>
</evidence>
<evidence type="ECO:0000256" key="1">
    <source>
        <dbReference type="ARBA" id="ARBA00004651"/>
    </source>
</evidence>
<evidence type="ECO:0000256" key="3">
    <source>
        <dbReference type="ARBA" id="ARBA00022692"/>
    </source>
</evidence>
<evidence type="ECO:0000313" key="8">
    <source>
        <dbReference type="EMBL" id="KAB1660300.1"/>
    </source>
</evidence>
<dbReference type="AlphaFoldDB" id="A0A7J5C092"/>
<feature type="domain" description="Type II secretion system protein GspF" evidence="7">
    <location>
        <begin position="155"/>
        <end position="282"/>
    </location>
</feature>
<feature type="transmembrane region" description="Helical" evidence="6">
    <location>
        <begin position="89"/>
        <end position="106"/>
    </location>
</feature>
<keyword evidence="3 6" id="KW-0812">Transmembrane</keyword>
<comment type="subcellular location">
    <subcellularLocation>
        <location evidence="1">Cell membrane</location>
        <topology evidence="1">Multi-pass membrane protein</topology>
    </subcellularLocation>
</comment>
<dbReference type="InterPro" id="IPR018076">
    <property type="entry name" value="T2SS_GspF_dom"/>
</dbReference>
<reference evidence="8 9" key="1">
    <citation type="submission" date="2019-09" db="EMBL/GenBank/DDBJ databases">
        <title>Phylogeny of genus Pseudoclavibacter and closely related genus.</title>
        <authorList>
            <person name="Li Y."/>
        </authorList>
    </citation>
    <scope>NUCLEOTIDE SEQUENCE [LARGE SCALE GENOMIC DNA]</scope>
    <source>
        <strain evidence="8 9">DSM 23821</strain>
    </source>
</reference>
<evidence type="ECO:0000259" key="7">
    <source>
        <dbReference type="Pfam" id="PF00482"/>
    </source>
</evidence>
<sequence>MLAFVPGAFVGIGVTLILVGLIPVRPDLRVALANIGTSTVPEASAPTSRPQRAGAWLRTHMPEWAIRGDLDRDLSLVGMNASRFYWDKLLLALVGFVGCSTLGFVMQTLGYVPAYLFSLVGVGFALLLWFVPDQELRRKARESRLEFARAVAVYLELVAAERRRGSSATHALESASRVGNTWVFMRIREELTRARLAGTRPWDALNMLSDQIRVPELSEIAKITRLSGEEGASVYETLRGRGRALRVQLLNDEHAKANQASERMSVPLTFLAFVFVGIILTPLVLNLTGGS</sequence>
<feature type="transmembrane region" description="Helical" evidence="6">
    <location>
        <begin position="6"/>
        <end position="24"/>
    </location>
</feature>
<organism evidence="8 9">
    <name type="scientific">Pseudoclavibacter chungangensis</name>
    <dbReference type="NCBI Taxonomy" id="587635"/>
    <lineage>
        <taxon>Bacteria</taxon>
        <taxon>Bacillati</taxon>
        <taxon>Actinomycetota</taxon>
        <taxon>Actinomycetes</taxon>
        <taxon>Micrococcales</taxon>
        <taxon>Microbacteriaceae</taxon>
        <taxon>Pseudoclavibacter</taxon>
    </lineage>
</organism>
<feature type="transmembrane region" description="Helical" evidence="6">
    <location>
        <begin position="112"/>
        <end position="131"/>
    </location>
</feature>
<dbReference type="PANTHER" id="PTHR35007">
    <property type="entry name" value="INTEGRAL MEMBRANE PROTEIN-RELATED"/>
    <property type="match status" value="1"/>
</dbReference>
<dbReference type="OrthoDB" id="5243064at2"/>
<keyword evidence="4 6" id="KW-1133">Transmembrane helix</keyword>
<protein>
    <submittedName>
        <fullName evidence="8">TadC protein</fullName>
    </submittedName>
</protein>
<feature type="transmembrane region" description="Helical" evidence="6">
    <location>
        <begin position="266"/>
        <end position="285"/>
    </location>
</feature>
<evidence type="ECO:0000256" key="5">
    <source>
        <dbReference type="ARBA" id="ARBA00023136"/>
    </source>
</evidence>
<proteinExistence type="predicted"/>
<dbReference type="EMBL" id="WBJZ01000003">
    <property type="protein sequence ID" value="KAB1660300.1"/>
    <property type="molecule type" value="Genomic_DNA"/>
</dbReference>
<evidence type="ECO:0000256" key="2">
    <source>
        <dbReference type="ARBA" id="ARBA00022475"/>
    </source>
</evidence>
<evidence type="ECO:0000256" key="6">
    <source>
        <dbReference type="SAM" id="Phobius"/>
    </source>
</evidence>
<dbReference type="RefSeq" id="WP_158039400.1">
    <property type="nucleotide sequence ID" value="NZ_JACCFV010000001.1"/>
</dbReference>
<dbReference type="Proteomes" id="UP000467240">
    <property type="component" value="Unassembled WGS sequence"/>
</dbReference>
<dbReference type="GO" id="GO:0005886">
    <property type="term" value="C:plasma membrane"/>
    <property type="evidence" value="ECO:0007669"/>
    <property type="project" value="UniProtKB-SubCell"/>
</dbReference>
<evidence type="ECO:0000313" key="9">
    <source>
        <dbReference type="Proteomes" id="UP000467240"/>
    </source>
</evidence>
<keyword evidence="9" id="KW-1185">Reference proteome</keyword>
<keyword evidence="5 6" id="KW-0472">Membrane</keyword>
<dbReference type="PANTHER" id="PTHR35007:SF1">
    <property type="entry name" value="PILUS ASSEMBLY PROTEIN"/>
    <property type="match status" value="1"/>
</dbReference>
<keyword evidence="2" id="KW-1003">Cell membrane</keyword>